<evidence type="ECO:0000259" key="2">
    <source>
        <dbReference type="Pfam" id="PF13930"/>
    </source>
</evidence>
<feature type="chain" id="PRO_5039647936" evidence="1">
    <location>
        <begin position="23"/>
        <end position="241"/>
    </location>
</feature>
<comment type="caution">
    <text evidence="3">The sequence shown here is derived from an EMBL/GenBank/DDBJ whole genome shotgun (WGS) entry which is preliminary data.</text>
</comment>
<dbReference type="AlphaFoldDB" id="A0A1V2UCC5"/>
<gene>
    <name evidence="3" type="ORF">BTN92_13930</name>
</gene>
<keyword evidence="1" id="KW-0732">Signal</keyword>
<proteinExistence type="predicted"/>
<dbReference type="InterPro" id="IPR044927">
    <property type="entry name" value="Endonuclea_NS_2"/>
</dbReference>
<evidence type="ECO:0000313" key="3">
    <source>
        <dbReference type="EMBL" id="ONN40946.1"/>
    </source>
</evidence>
<dbReference type="Pfam" id="PF13930">
    <property type="entry name" value="Endonuclea_NS_2"/>
    <property type="match status" value="1"/>
</dbReference>
<sequence length="241" mass="27642">MKRKSKFILAALFSLFGFTASLMDLSEIDVQLPSFFGDWDYQEEISAEEVENLPDFDGQNVVIQVNGNNPSFTAEEMSMDAGTWQTFSDLDSLNRVGVADALLHRSMMPTEERGDISNVYPTGWNQKKLESGVWLYNRSHLIGFQMTGENDNWKNLFTGTQQLNQIHMVQFENEVANYLRKTNNHVRYRVTPIFRERELLPRAIQMEARSVETNDIQFNVLIHNVQDGLSIDYSTGKASIN</sequence>
<evidence type="ECO:0000256" key="1">
    <source>
        <dbReference type="SAM" id="SignalP"/>
    </source>
</evidence>
<feature type="signal peptide" evidence="1">
    <location>
        <begin position="1"/>
        <end position="22"/>
    </location>
</feature>
<reference evidence="3 4" key="1">
    <citation type="submission" date="2016-12" db="EMBL/GenBank/DDBJ databases">
        <authorList>
            <person name="Song W.-J."/>
            <person name="Kurnit D.M."/>
        </authorList>
    </citation>
    <scope>NUCLEOTIDE SEQUENCE [LARGE SCALE GENOMIC DNA]</scope>
    <source>
        <strain evidence="3 4">CGB1038-1_S1</strain>
    </source>
</reference>
<dbReference type="InterPro" id="IPR044929">
    <property type="entry name" value="DNA/RNA_non-sp_Endonuclease_sf"/>
</dbReference>
<organism evidence="3 4">
    <name type="scientific">Enterococcus mundtii</name>
    <dbReference type="NCBI Taxonomy" id="53346"/>
    <lineage>
        <taxon>Bacteria</taxon>
        <taxon>Bacillati</taxon>
        <taxon>Bacillota</taxon>
        <taxon>Bacilli</taxon>
        <taxon>Lactobacillales</taxon>
        <taxon>Enterococcaceae</taxon>
        <taxon>Enterococcus</taxon>
    </lineage>
</organism>
<dbReference type="Gene3D" id="3.40.570.10">
    <property type="entry name" value="Extracellular Endonuclease, subunit A"/>
    <property type="match status" value="1"/>
</dbReference>
<feature type="domain" description="Type VII secretion system protein EssD-like" evidence="2">
    <location>
        <begin position="82"/>
        <end position="210"/>
    </location>
</feature>
<dbReference type="Proteomes" id="UP000189299">
    <property type="component" value="Unassembled WGS sequence"/>
</dbReference>
<evidence type="ECO:0000313" key="4">
    <source>
        <dbReference type="Proteomes" id="UP000189299"/>
    </source>
</evidence>
<name>A0A1V2UCC5_ENTMU</name>
<protein>
    <submittedName>
        <fullName evidence="3">DNA-entry nuclease</fullName>
    </submittedName>
</protein>
<dbReference type="RefSeq" id="WP_077151993.1">
    <property type="nucleotide sequence ID" value="NZ_CABMMO010000017.1"/>
</dbReference>
<accession>A0A1V2UCC5</accession>
<dbReference type="EMBL" id="MSTR01000017">
    <property type="protein sequence ID" value="ONN40946.1"/>
    <property type="molecule type" value="Genomic_DNA"/>
</dbReference>
<dbReference type="OrthoDB" id="9783680at2"/>